<reference evidence="1 2" key="1">
    <citation type="journal article" date="2019" name="Environ. Microbiol.">
        <title>Species interactions and distinct microbial communities in high Arctic permafrost affected cryosols are associated with the CH4 and CO2 gas fluxes.</title>
        <authorList>
            <person name="Altshuler I."/>
            <person name="Hamel J."/>
            <person name="Turney S."/>
            <person name="Magnuson E."/>
            <person name="Levesque R."/>
            <person name="Greer C."/>
            <person name="Whyte L.G."/>
        </authorList>
    </citation>
    <scope>NUCLEOTIDE SEQUENCE [LARGE SCALE GENOMIC DNA]</scope>
    <source>
        <strain evidence="1 2">E4</strain>
    </source>
</reference>
<dbReference type="EMBL" id="RCZD01000003">
    <property type="protein sequence ID" value="TPG63138.1"/>
    <property type="molecule type" value="Genomic_DNA"/>
</dbReference>
<evidence type="ECO:0000313" key="1">
    <source>
        <dbReference type="EMBL" id="TPG63138.1"/>
    </source>
</evidence>
<comment type="caution">
    <text evidence="1">The sequence shown here is derived from an EMBL/GenBank/DDBJ whole genome shotgun (WGS) entry which is preliminary data.</text>
</comment>
<dbReference type="AlphaFoldDB" id="A0A502GNY2"/>
<evidence type="ECO:0000313" key="2">
    <source>
        <dbReference type="Proteomes" id="UP000317663"/>
    </source>
</evidence>
<name>A0A502GNY2_9GAMM</name>
<accession>A0A502GNY2</accession>
<dbReference type="Proteomes" id="UP000317663">
    <property type="component" value="Unassembled WGS sequence"/>
</dbReference>
<proteinExistence type="predicted"/>
<protein>
    <submittedName>
        <fullName evidence="1">Uncharacterized protein</fullName>
    </submittedName>
</protein>
<keyword evidence="2" id="KW-1185">Reference proteome</keyword>
<organism evidence="1 2">
    <name type="scientific">Ewingella americana</name>
    <dbReference type="NCBI Taxonomy" id="41202"/>
    <lineage>
        <taxon>Bacteria</taxon>
        <taxon>Pseudomonadati</taxon>
        <taxon>Pseudomonadota</taxon>
        <taxon>Gammaproteobacteria</taxon>
        <taxon>Enterobacterales</taxon>
        <taxon>Yersiniaceae</taxon>
        <taxon>Ewingella</taxon>
    </lineage>
</organism>
<gene>
    <name evidence="1" type="ORF">EAH77_06020</name>
</gene>
<sequence>MTINHLIFWRPVGTLYNNLHLICTVYMKIKLYKNDFEFITTDKSMSSNLVNINKCLDKISVLKTKYNLYFYNKDILEMHDALSEIKTGLLLLDEFSTDKNHDDYLKEITRLRGILWPLIEQKENIYNSLLLHFLKLKAKHKTITALRYSFSLKGNDTFITSSITPSYITNTALSLSGILKNFLNRSRNRVVQNKICGYFWMWMRMPNGLPYLHVNFYVKERGFNARLPNDIIQLWLECSRAKGEGIYFSISHDFGNSEVHAGKTISIQSRSLTGHKNGPADIIACDYNSTIMSSIHSQYKFAADPSDATQFQKYLDVVSRENYALNLIPSIALPVQSGKTGKLQKIHSYGLSQLK</sequence>